<evidence type="ECO:0000313" key="3">
    <source>
        <dbReference type="Proteomes" id="UP000318288"/>
    </source>
</evidence>
<evidence type="ECO:0000313" key="2">
    <source>
        <dbReference type="EMBL" id="TWU48990.1"/>
    </source>
</evidence>
<comment type="caution">
    <text evidence="2">The sequence shown here is derived from an EMBL/GenBank/DDBJ whole genome shotgun (WGS) entry which is preliminary data.</text>
</comment>
<dbReference type="InterPro" id="IPR037883">
    <property type="entry name" value="Knr4/Smi1-like_sf"/>
</dbReference>
<dbReference type="AlphaFoldDB" id="A0A5C6EKI6"/>
<dbReference type="Proteomes" id="UP000318288">
    <property type="component" value="Unassembled WGS sequence"/>
</dbReference>
<sequence length="179" mass="19808">MNNADTIADLQRRISVFPPIDCVTNLTVAPPPPLAPTLVSEFETATNLRLPSFIRRLYSEVANGGFGPAYGIVPLIASDDDTILDWNSRYRSANRSQPDGPQWPDHLLHFCEGGCVTTYVLDIRKDEAPVYKVDADASNNIYDWLHLVSPSVESWLADWARHPVTKDRGSPGTPPTSHP</sequence>
<dbReference type="InterPro" id="IPR018958">
    <property type="entry name" value="Knr4/Smi1-like_dom"/>
</dbReference>
<dbReference type="Pfam" id="PF09346">
    <property type="entry name" value="SMI1_KNR4"/>
    <property type="match status" value="1"/>
</dbReference>
<evidence type="ECO:0000259" key="1">
    <source>
        <dbReference type="Pfam" id="PF09346"/>
    </source>
</evidence>
<dbReference type="EMBL" id="SJPW01000006">
    <property type="protein sequence ID" value="TWU48990.1"/>
    <property type="molecule type" value="Genomic_DNA"/>
</dbReference>
<proteinExistence type="predicted"/>
<reference evidence="2 3" key="1">
    <citation type="submission" date="2019-02" db="EMBL/GenBank/DDBJ databases">
        <title>Deep-cultivation of Planctomycetes and their phenomic and genomic characterization uncovers novel biology.</title>
        <authorList>
            <person name="Wiegand S."/>
            <person name="Jogler M."/>
            <person name="Boedeker C."/>
            <person name="Pinto D."/>
            <person name="Vollmers J."/>
            <person name="Rivas-Marin E."/>
            <person name="Kohn T."/>
            <person name="Peeters S.H."/>
            <person name="Heuer A."/>
            <person name="Rast P."/>
            <person name="Oberbeckmann S."/>
            <person name="Bunk B."/>
            <person name="Jeske O."/>
            <person name="Meyerdierks A."/>
            <person name="Storesund J.E."/>
            <person name="Kallscheuer N."/>
            <person name="Luecker S."/>
            <person name="Lage O.M."/>
            <person name="Pohl T."/>
            <person name="Merkel B.J."/>
            <person name="Hornburger P."/>
            <person name="Mueller R.-W."/>
            <person name="Bruemmer F."/>
            <person name="Labrenz M."/>
            <person name="Spormann A.M."/>
            <person name="Op Den Camp H."/>
            <person name="Overmann J."/>
            <person name="Amann R."/>
            <person name="Jetten M.S.M."/>
            <person name="Mascher T."/>
            <person name="Medema M.H."/>
            <person name="Devos D.P."/>
            <person name="Kaster A.-K."/>
            <person name="Ovreas L."/>
            <person name="Rohde M."/>
            <person name="Galperin M.Y."/>
            <person name="Jogler C."/>
        </authorList>
    </citation>
    <scope>NUCLEOTIDE SEQUENCE [LARGE SCALE GENOMIC DNA]</scope>
    <source>
        <strain evidence="2 3">Poly51</strain>
    </source>
</reference>
<gene>
    <name evidence="2" type="ORF">Poly51_48940</name>
</gene>
<protein>
    <recommendedName>
        <fullName evidence="1">Knr4/Smi1-like domain-containing protein</fullName>
    </recommendedName>
</protein>
<dbReference type="SUPFAM" id="SSF160631">
    <property type="entry name" value="SMI1/KNR4-like"/>
    <property type="match status" value="1"/>
</dbReference>
<organism evidence="2 3">
    <name type="scientific">Rubripirellula tenax</name>
    <dbReference type="NCBI Taxonomy" id="2528015"/>
    <lineage>
        <taxon>Bacteria</taxon>
        <taxon>Pseudomonadati</taxon>
        <taxon>Planctomycetota</taxon>
        <taxon>Planctomycetia</taxon>
        <taxon>Pirellulales</taxon>
        <taxon>Pirellulaceae</taxon>
        <taxon>Rubripirellula</taxon>
    </lineage>
</organism>
<accession>A0A5C6EKI6</accession>
<keyword evidence="3" id="KW-1185">Reference proteome</keyword>
<name>A0A5C6EKI6_9BACT</name>
<feature type="domain" description="Knr4/Smi1-like" evidence="1">
    <location>
        <begin position="36"/>
        <end position="157"/>
    </location>
</feature>
<dbReference type="RefSeq" id="WP_390621803.1">
    <property type="nucleotide sequence ID" value="NZ_SJPW01000006.1"/>
</dbReference>